<reference evidence="2 3" key="1">
    <citation type="submission" date="2014-03" db="EMBL/GenBank/DDBJ databases">
        <title>Draft Genome Sequences of 13 Willow Endophytes.</title>
        <authorList>
            <person name="Gan H.Y."/>
            <person name="Gan H.M."/>
            <person name="Savka M.A."/>
            <person name="Hudson A.O."/>
        </authorList>
    </citation>
    <scope>NUCLEOTIDE SEQUENCE [LARGE SCALE GENOMIC DNA]</scope>
    <source>
        <strain evidence="2 3">RIT293</strain>
    </source>
</reference>
<dbReference type="eggNOG" id="COG0627">
    <property type="taxonomic scope" value="Bacteria"/>
</dbReference>
<dbReference type="OrthoDB" id="3723842at2"/>
<dbReference type="Proteomes" id="UP000024001">
    <property type="component" value="Unassembled WGS sequence"/>
</dbReference>
<dbReference type="Gene3D" id="3.40.50.1820">
    <property type="entry name" value="alpha/beta hydrolase"/>
    <property type="match status" value="1"/>
</dbReference>
<dbReference type="InterPro" id="IPR000801">
    <property type="entry name" value="Esterase-like"/>
</dbReference>
<dbReference type="EMBL" id="JFYO01000001">
    <property type="protein sequence ID" value="EZP29529.1"/>
    <property type="molecule type" value="Genomic_DNA"/>
</dbReference>
<accession>A0A031FXE4</accession>
<comment type="caution">
    <text evidence="2">The sequence shown here is derived from an EMBL/GenBank/DDBJ whole genome shotgun (WGS) entry which is preliminary data.</text>
</comment>
<feature type="transmembrane region" description="Helical" evidence="1">
    <location>
        <begin position="12"/>
        <end position="31"/>
    </location>
</feature>
<dbReference type="Pfam" id="PF00756">
    <property type="entry name" value="Esterase"/>
    <property type="match status" value="1"/>
</dbReference>
<dbReference type="InterPro" id="IPR029058">
    <property type="entry name" value="AB_hydrolase_fold"/>
</dbReference>
<dbReference type="PANTHER" id="PTHR48098:SF1">
    <property type="entry name" value="DIACYLGLYCEROL ACYLTRANSFERASE_MYCOLYLTRANSFERASE AG85A"/>
    <property type="match status" value="1"/>
</dbReference>
<feature type="transmembrane region" description="Helical" evidence="1">
    <location>
        <begin position="106"/>
        <end position="124"/>
    </location>
</feature>
<protein>
    <submittedName>
        <fullName evidence="2">Putative esterase</fullName>
    </submittedName>
</protein>
<dbReference type="PATRIC" id="fig|273677.3.peg.140"/>
<dbReference type="PANTHER" id="PTHR48098">
    <property type="entry name" value="ENTEROCHELIN ESTERASE-RELATED"/>
    <property type="match status" value="1"/>
</dbReference>
<keyword evidence="1" id="KW-0812">Transmembrane</keyword>
<evidence type="ECO:0000313" key="3">
    <source>
        <dbReference type="Proteomes" id="UP000024001"/>
    </source>
</evidence>
<name>A0A031FXE4_9MICO</name>
<evidence type="ECO:0000313" key="2">
    <source>
        <dbReference type="EMBL" id="EZP29529.1"/>
    </source>
</evidence>
<dbReference type="RefSeq" id="WP_036308608.1">
    <property type="nucleotide sequence ID" value="NZ_JFYO01000001.1"/>
</dbReference>
<dbReference type="AlphaFoldDB" id="A0A031FXE4"/>
<keyword evidence="3" id="KW-1185">Reference proteome</keyword>
<keyword evidence="1" id="KW-0472">Membrane</keyword>
<sequence length="435" mass="45220">MNVLLGVGITDGPVVIVTYLLAGAAFVLLLVRRPSRRWRRMSWAAVSAVSAVGGGVIGLGLTWLLSDRLDLFDADLTPVVRGWIIAGFVGVGLAVASIIRSTWRRAIGSVLAAALFVGTAAMGVNVDFGQYPTIGSALGISSVKEGLPSTARAGADAPTIDSWRPPADMPSRGALGSVDIPGTVSGFRARPAVVYLPPAALTRNPPRLPVLIMMSGQPGRPENPLVVDRLGAHLDAYAAEHRGLAPIVVSPDQLGSPDINPMCIDSARAGNSATYLTVDVPHWIRTHLNATLSPGSWGVGGLSQGGTCASQLGAEHPELFDAILDASGQLHPSLGSDEKTIAEGFGGDAAAFAAAAPAAIMTAHAPYKDTIAVFGVGALDVRFKPGIETLASDARAAGMTTHYIEVPNTAHDSHAWRQIFARGLTLIADHWGLDR</sequence>
<gene>
    <name evidence="2" type="ORF">BW34_00142</name>
</gene>
<feature type="transmembrane region" description="Helical" evidence="1">
    <location>
        <begin position="43"/>
        <end position="65"/>
    </location>
</feature>
<dbReference type="InterPro" id="IPR050583">
    <property type="entry name" value="Mycobacterial_A85_antigen"/>
</dbReference>
<keyword evidence="1" id="KW-1133">Transmembrane helix</keyword>
<evidence type="ECO:0000256" key="1">
    <source>
        <dbReference type="SAM" id="Phobius"/>
    </source>
</evidence>
<proteinExistence type="predicted"/>
<feature type="transmembrane region" description="Helical" evidence="1">
    <location>
        <begin position="80"/>
        <end position="99"/>
    </location>
</feature>
<dbReference type="SUPFAM" id="SSF53474">
    <property type="entry name" value="alpha/beta-Hydrolases"/>
    <property type="match status" value="1"/>
</dbReference>
<organism evidence="2 3">
    <name type="scientific">Microbacterium oleivorans</name>
    <dbReference type="NCBI Taxonomy" id="273677"/>
    <lineage>
        <taxon>Bacteria</taxon>
        <taxon>Bacillati</taxon>
        <taxon>Actinomycetota</taxon>
        <taxon>Actinomycetes</taxon>
        <taxon>Micrococcales</taxon>
        <taxon>Microbacteriaceae</taxon>
        <taxon>Microbacterium</taxon>
    </lineage>
</organism>
<dbReference type="GO" id="GO:0016747">
    <property type="term" value="F:acyltransferase activity, transferring groups other than amino-acyl groups"/>
    <property type="evidence" value="ECO:0007669"/>
    <property type="project" value="TreeGrafter"/>
</dbReference>